<dbReference type="STRING" id="880072.Desac_1756"/>
<feature type="transmembrane region" description="Helical" evidence="5">
    <location>
        <begin position="27"/>
        <end position="48"/>
    </location>
</feature>
<dbReference type="KEGG" id="dao:Desac_1756"/>
<feature type="transmembrane region" description="Helical" evidence="5">
    <location>
        <begin position="354"/>
        <end position="373"/>
    </location>
</feature>
<organism evidence="6 7">
    <name type="scientific">Desulfobacca acetoxidans (strain ATCC 700848 / DSM 11109 / ASRB2)</name>
    <dbReference type="NCBI Taxonomy" id="880072"/>
    <lineage>
        <taxon>Bacteria</taxon>
        <taxon>Pseudomonadati</taxon>
        <taxon>Thermodesulfobacteriota</taxon>
        <taxon>Desulfobaccia</taxon>
        <taxon>Desulfobaccales</taxon>
        <taxon>Desulfobaccaceae</taxon>
        <taxon>Desulfobacca</taxon>
    </lineage>
</organism>
<dbReference type="InterPro" id="IPR002293">
    <property type="entry name" value="AA/rel_permease1"/>
</dbReference>
<dbReference type="Gene3D" id="1.20.1740.10">
    <property type="entry name" value="Amino acid/polyamine transporter I"/>
    <property type="match status" value="1"/>
</dbReference>
<feature type="transmembrane region" description="Helical" evidence="5">
    <location>
        <begin position="308"/>
        <end position="333"/>
    </location>
</feature>
<dbReference type="OrthoDB" id="127638at2"/>
<protein>
    <submittedName>
        <fullName evidence="6">Amino acid permease-associated region</fullName>
    </submittedName>
</protein>
<proteinExistence type="predicted"/>
<feature type="transmembrane region" description="Helical" evidence="5">
    <location>
        <begin position="99"/>
        <end position="129"/>
    </location>
</feature>
<dbReference type="InterPro" id="IPR050598">
    <property type="entry name" value="AminoAcid_Transporter"/>
</dbReference>
<keyword evidence="4 5" id="KW-0472">Membrane</keyword>
<sequence length="468" mass="50421">MSGIGQTNANDTTVVQGRLEKIGLPSATILVVANMVGTGIFTTSGFIIKDLQNPWAMLSCWVLGGLFALAGALCYGELGSRYPRAGGEYVFLRESFGELAGFLSGWISLLVGFSAPIAAASMAFAAYFLAGLNGGPTSEYIWTIRGIKVLTFSPLTLIASAVILAFTLIHRHSLSLGSRVQNVLTLFKISLIFGFVILGLFWGRGSLEHFGQPPDVRIFFSGEFAISLIFISFAYSGWNAAAYIGGEISRPAHNIPRALIIGTLLVAILYFFLNVTFLYGLPPHEMSGVLEVGEKAALALFGHRVSQIFSAAIALSLLSLISAMMLTGPRVYLAMAQDGLFFPSIGRLGTRRQTPGNAIALQATLAIILVLTASFEHLLLFIGFTLSVFAMLTVGGLMVLRHRQPRKDLPYQTLGYPLTAVVFILGNIWIILFTIFSRPMAALTGLGAVLAGLAVYAFFKWRRSPVTV</sequence>
<evidence type="ECO:0000256" key="4">
    <source>
        <dbReference type="ARBA" id="ARBA00023136"/>
    </source>
</evidence>
<evidence type="ECO:0000256" key="5">
    <source>
        <dbReference type="SAM" id="Phobius"/>
    </source>
</evidence>
<feature type="transmembrane region" description="Helical" evidence="5">
    <location>
        <begin position="379"/>
        <end position="401"/>
    </location>
</feature>
<dbReference type="PANTHER" id="PTHR11785:SF512">
    <property type="entry name" value="SOBREMESA, ISOFORM B"/>
    <property type="match status" value="1"/>
</dbReference>
<feature type="transmembrane region" description="Helical" evidence="5">
    <location>
        <begin position="413"/>
        <end position="435"/>
    </location>
</feature>
<name>F2ND22_DESAR</name>
<dbReference type="AlphaFoldDB" id="F2ND22"/>
<feature type="transmembrane region" description="Helical" evidence="5">
    <location>
        <begin position="224"/>
        <end position="246"/>
    </location>
</feature>
<feature type="transmembrane region" description="Helical" evidence="5">
    <location>
        <begin position="149"/>
        <end position="170"/>
    </location>
</feature>
<dbReference type="GO" id="GO:0015179">
    <property type="term" value="F:L-amino acid transmembrane transporter activity"/>
    <property type="evidence" value="ECO:0007669"/>
    <property type="project" value="TreeGrafter"/>
</dbReference>
<feature type="transmembrane region" description="Helical" evidence="5">
    <location>
        <begin position="182"/>
        <end position="204"/>
    </location>
</feature>
<feature type="transmembrane region" description="Helical" evidence="5">
    <location>
        <begin position="54"/>
        <end position="78"/>
    </location>
</feature>
<dbReference type="GO" id="GO:0016020">
    <property type="term" value="C:membrane"/>
    <property type="evidence" value="ECO:0007669"/>
    <property type="project" value="UniProtKB-SubCell"/>
</dbReference>
<dbReference type="eggNOG" id="COG0531">
    <property type="taxonomic scope" value="Bacteria"/>
</dbReference>
<dbReference type="EMBL" id="CP002629">
    <property type="protein sequence ID" value="AEB09596.1"/>
    <property type="molecule type" value="Genomic_DNA"/>
</dbReference>
<keyword evidence="7" id="KW-1185">Reference proteome</keyword>
<dbReference type="Proteomes" id="UP000000483">
    <property type="component" value="Chromosome"/>
</dbReference>
<feature type="transmembrane region" description="Helical" evidence="5">
    <location>
        <begin position="258"/>
        <end position="281"/>
    </location>
</feature>
<evidence type="ECO:0000313" key="6">
    <source>
        <dbReference type="EMBL" id="AEB09596.1"/>
    </source>
</evidence>
<dbReference type="PANTHER" id="PTHR11785">
    <property type="entry name" value="AMINO ACID TRANSPORTER"/>
    <property type="match status" value="1"/>
</dbReference>
<gene>
    <name evidence="6" type="ordered locus">Desac_1756</name>
</gene>
<feature type="transmembrane region" description="Helical" evidence="5">
    <location>
        <begin position="441"/>
        <end position="459"/>
    </location>
</feature>
<evidence type="ECO:0000256" key="3">
    <source>
        <dbReference type="ARBA" id="ARBA00022989"/>
    </source>
</evidence>
<dbReference type="Pfam" id="PF13520">
    <property type="entry name" value="AA_permease_2"/>
    <property type="match status" value="1"/>
</dbReference>
<evidence type="ECO:0000256" key="2">
    <source>
        <dbReference type="ARBA" id="ARBA00022692"/>
    </source>
</evidence>
<keyword evidence="2 5" id="KW-0812">Transmembrane</keyword>
<reference evidence="7" key="2">
    <citation type="submission" date="2011-03" db="EMBL/GenBank/DDBJ databases">
        <title>The complete genome of Desulfobacca acetoxidans DSM 11109.</title>
        <authorList>
            <consortium name="US DOE Joint Genome Institute (JGI-PGF)"/>
            <person name="Lucas S."/>
            <person name="Copeland A."/>
            <person name="Lapidus A."/>
            <person name="Bruce D."/>
            <person name="Goodwin L."/>
            <person name="Pitluck S."/>
            <person name="Peters L."/>
            <person name="Kyrpides N."/>
            <person name="Mavromatis K."/>
            <person name="Ivanova N."/>
            <person name="Ovchinnikova G."/>
            <person name="Teshima H."/>
            <person name="Detter J.C."/>
            <person name="Han C."/>
            <person name="Land M."/>
            <person name="Hauser L."/>
            <person name="Markowitz V."/>
            <person name="Cheng J.-F."/>
            <person name="Hugenholtz P."/>
            <person name="Woyke T."/>
            <person name="Wu D."/>
            <person name="Spring S."/>
            <person name="Schueler E."/>
            <person name="Brambilla E."/>
            <person name="Klenk H.-P."/>
            <person name="Eisen J.A."/>
        </authorList>
    </citation>
    <scope>NUCLEOTIDE SEQUENCE [LARGE SCALE GENOMIC DNA]</scope>
    <source>
        <strain evidence="7">ATCC 700848 / DSM 11109 / ASRB2</strain>
    </source>
</reference>
<comment type="subcellular location">
    <subcellularLocation>
        <location evidence="1">Membrane</location>
        <topology evidence="1">Multi-pass membrane protein</topology>
    </subcellularLocation>
</comment>
<reference evidence="6 7" key="1">
    <citation type="journal article" date="2011" name="Stand. Genomic Sci.">
        <title>Complete genome sequence of the acetate-degrading sulfate reducer Desulfobacca acetoxidans type strain (ASRB2).</title>
        <authorList>
            <person name="Goker M."/>
            <person name="Teshima H."/>
            <person name="Lapidus A."/>
            <person name="Nolan M."/>
            <person name="Lucas S."/>
            <person name="Hammon N."/>
            <person name="Deshpande S."/>
            <person name="Cheng J.F."/>
            <person name="Tapia R."/>
            <person name="Han C."/>
            <person name="Goodwin L."/>
            <person name="Pitluck S."/>
            <person name="Huntemann M."/>
            <person name="Liolios K."/>
            <person name="Ivanova N."/>
            <person name="Pagani I."/>
            <person name="Mavromatis K."/>
            <person name="Ovchinikova G."/>
            <person name="Pati A."/>
            <person name="Chen A."/>
            <person name="Palaniappan K."/>
            <person name="Land M."/>
            <person name="Hauser L."/>
            <person name="Brambilla E.M."/>
            <person name="Rohde M."/>
            <person name="Spring S."/>
            <person name="Detter J.C."/>
            <person name="Woyke T."/>
            <person name="Bristow J."/>
            <person name="Eisen J.A."/>
            <person name="Markowitz V."/>
            <person name="Hugenholtz P."/>
            <person name="Kyrpides N.C."/>
            <person name="Klenk H.P."/>
        </authorList>
    </citation>
    <scope>NUCLEOTIDE SEQUENCE [LARGE SCALE GENOMIC DNA]</scope>
    <source>
        <strain evidence="7">ATCC 700848 / DSM 11109 / ASRB2</strain>
    </source>
</reference>
<keyword evidence="3 5" id="KW-1133">Transmembrane helix</keyword>
<evidence type="ECO:0000256" key="1">
    <source>
        <dbReference type="ARBA" id="ARBA00004141"/>
    </source>
</evidence>
<dbReference type="RefSeq" id="WP_013706706.1">
    <property type="nucleotide sequence ID" value="NC_015388.1"/>
</dbReference>
<dbReference type="PIRSF" id="PIRSF006060">
    <property type="entry name" value="AA_transporter"/>
    <property type="match status" value="1"/>
</dbReference>
<accession>F2ND22</accession>
<dbReference type="HOGENOM" id="CLU_007946_3_4_7"/>
<evidence type="ECO:0000313" key="7">
    <source>
        <dbReference type="Proteomes" id="UP000000483"/>
    </source>
</evidence>